<dbReference type="InterPro" id="IPR005119">
    <property type="entry name" value="LysR_subst-bd"/>
</dbReference>
<dbReference type="CDD" id="cd08472">
    <property type="entry name" value="PBP2_CrgA_like_3"/>
    <property type="match status" value="1"/>
</dbReference>
<dbReference type="Pfam" id="PF00126">
    <property type="entry name" value="HTH_1"/>
    <property type="match status" value="1"/>
</dbReference>
<comment type="similarity">
    <text evidence="1">Belongs to the LysR transcriptional regulatory family.</text>
</comment>
<dbReference type="Pfam" id="PF03466">
    <property type="entry name" value="LysR_substrate"/>
    <property type="match status" value="1"/>
</dbReference>
<keyword evidence="2" id="KW-0805">Transcription regulation</keyword>
<dbReference type="InterPro" id="IPR000847">
    <property type="entry name" value="LysR_HTH_N"/>
</dbReference>
<evidence type="ECO:0000256" key="1">
    <source>
        <dbReference type="ARBA" id="ARBA00009437"/>
    </source>
</evidence>
<gene>
    <name evidence="6" type="ORF">ACFOY1_02140</name>
</gene>
<dbReference type="PROSITE" id="PS50931">
    <property type="entry name" value="HTH_LYSR"/>
    <property type="match status" value="1"/>
</dbReference>
<keyword evidence="4" id="KW-0804">Transcription</keyword>
<evidence type="ECO:0000256" key="4">
    <source>
        <dbReference type="ARBA" id="ARBA00023163"/>
    </source>
</evidence>
<evidence type="ECO:0000313" key="6">
    <source>
        <dbReference type="EMBL" id="MFC4199742.1"/>
    </source>
</evidence>
<feature type="domain" description="HTH lysR-type" evidence="5">
    <location>
        <begin position="1"/>
        <end position="59"/>
    </location>
</feature>
<dbReference type="PANTHER" id="PTHR30537:SF72">
    <property type="entry name" value="LYSR FAMILY TRANSCRIPTIONAL REGULATOR"/>
    <property type="match status" value="1"/>
</dbReference>
<accession>A0ABV8NU07</accession>
<comment type="caution">
    <text evidence="6">The sequence shown here is derived from an EMBL/GenBank/DDBJ whole genome shotgun (WGS) entry which is preliminary data.</text>
</comment>
<sequence length="337" mass="36870">MDRFQAMQVFMRVVDANSFTKAADSLGLPRATVTNAIQRLERRLQVRLLNRSTRRLSLTPDGAAYYERCAAILADLEEAEAAFQDVTRGPKGRLRIDAPSSIGRLVLIPALCEFHSRYPDIELAIGLGDRPVDLVQEAVDCAIRVGALQDSSMVAKRIGTFSSVTCAAPSYLERHGEPASLEDLQNHYAVNYFSSRTGRNIDWSFMIDGAATDVAMSSTVSVNDAEAYVACALQGFGLIQVARYMVLPHLESGALREVLPACVPAPMPISVVYLRNRHLSPKVRVFVDWLAELFGRCPLLGGCGLADEAADCCFGGHSRSNTLRDILEEKNLAESAF</sequence>
<dbReference type="EMBL" id="JBHSBV010000001">
    <property type="protein sequence ID" value="MFC4199742.1"/>
    <property type="molecule type" value="Genomic_DNA"/>
</dbReference>
<dbReference type="RefSeq" id="WP_217962584.1">
    <property type="nucleotide sequence ID" value="NZ_JAHTBN010000001.1"/>
</dbReference>
<dbReference type="PANTHER" id="PTHR30537">
    <property type="entry name" value="HTH-TYPE TRANSCRIPTIONAL REGULATOR"/>
    <property type="match status" value="1"/>
</dbReference>
<evidence type="ECO:0000259" key="5">
    <source>
        <dbReference type="PROSITE" id="PS50931"/>
    </source>
</evidence>
<evidence type="ECO:0000256" key="3">
    <source>
        <dbReference type="ARBA" id="ARBA00023125"/>
    </source>
</evidence>
<reference evidence="7" key="1">
    <citation type="journal article" date="2019" name="Int. J. Syst. Evol. Microbiol.">
        <title>The Global Catalogue of Microorganisms (GCM) 10K type strain sequencing project: providing services to taxonomists for standard genome sequencing and annotation.</title>
        <authorList>
            <consortium name="The Broad Institute Genomics Platform"/>
            <consortium name="The Broad Institute Genome Sequencing Center for Infectious Disease"/>
            <person name="Wu L."/>
            <person name="Ma J."/>
        </authorList>
    </citation>
    <scope>NUCLEOTIDE SEQUENCE [LARGE SCALE GENOMIC DNA]</scope>
    <source>
        <strain evidence="7">LMG 24813</strain>
    </source>
</reference>
<proteinExistence type="inferred from homology"/>
<dbReference type="InterPro" id="IPR058163">
    <property type="entry name" value="LysR-type_TF_proteobact-type"/>
</dbReference>
<keyword evidence="3" id="KW-0238">DNA-binding</keyword>
<evidence type="ECO:0000313" key="7">
    <source>
        <dbReference type="Proteomes" id="UP001595848"/>
    </source>
</evidence>
<protein>
    <submittedName>
        <fullName evidence="6">LysR family transcriptional regulator</fullName>
    </submittedName>
</protein>
<dbReference type="Proteomes" id="UP001595848">
    <property type="component" value="Unassembled WGS sequence"/>
</dbReference>
<name>A0ABV8NU07_9BURK</name>
<keyword evidence="7" id="KW-1185">Reference proteome</keyword>
<evidence type="ECO:0000256" key="2">
    <source>
        <dbReference type="ARBA" id="ARBA00023015"/>
    </source>
</evidence>
<organism evidence="6 7">
    <name type="scientific">Candidimonas humi</name>
    <dbReference type="NCBI Taxonomy" id="683355"/>
    <lineage>
        <taxon>Bacteria</taxon>
        <taxon>Pseudomonadati</taxon>
        <taxon>Pseudomonadota</taxon>
        <taxon>Betaproteobacteria</taxon>
        <taxon>Burkholderiales</taxon>
        <taxon>Alcaligenaceae</taxon>
        <taxon>Candidimonas</taxon>
    </lineage>
</organism>